<gene>
    <name evidence="2" type="ORF">Sangu_1615400</name>
</gene>
<proteinExistence type="predicted"/>
<dbReference type="AlphaFoldDB" id="A0AAW2MIW4"/>
<evidence type="ECO:0000313" key="2">
    <source>
        <dbReference type="EMBL" id="KAL0330699.1"/>
    </source>
</evidence>
<reference evidence="2" key="1">
    <citation type="submission" date="2020-06" db="EMBL/GenBank/DDBJ databases">
        <authorList>
            <person name="Li T."/>
            <person name="Hu X."/>
            <person name="Zhang T."/>
            <person name="Song X."/>
            <person name="Zhang H."/>
            <person name="Dai N."/>
            <person name="Sheng W."/>
            <person name="Hou X."/>
            <person name="Wei L."/>
        </authorList>
    </citation>
    <scope>NUCLEOTIDE SEQUENCE</scope>
    <source>
        <strain evidence="2">G01</strain>
        <tissue evidence="2">Leaf</tissue>
    </source>
</reference>
<organism evidence="2">
    <name type="scientific">Sesamum angustifolium</name>
    <dbReference type="NCBI Taxonomy" id="2727405"/>
    <lineage>
        <taxon>Eukaryota</taxon>
        <taxon>Viridiplantae</taxon>
        <taxon>Streptophyta</taxon>
        <taxon>Embryophyta</taxon>
        <taxon>Tracheophyta</taxon>
        <taxon>Spermatophyta</taxon>
        <taxon>Magnoliopsida</taxon>
        <taxon>eudicotyledons</taxon>
        <taxon>Gunneridae</taxon>
        <taxon>Pentapetalae</taxon>
        <taxon>asterids</taxon>
        <taxon>lamiids</taxon>
        <taxon>Lamiales</taxon>
        <taxon>Pedaliaceae</taxon>
        <taxon>Sesamum</taxon>
    </lineage>
</organism>
<sequence>MGLFWFALLGYLLSPLPAVKDRLGPSEARRRRPALAEPVSWSQRLCLPSGSQISFRPDLRDLPGMLAVETWLALPFAYRWRPLHMCERGRACSWSSACRALRCA</sequence>
<feature type="chain" id="PRO_5043710840" evidence="1">
    <location>
        <begin position="19"/>
        <end position="104"/>
    </location>
</feature>
<dbReference type="EMBL" id="JACGWK010000010">
    <property type="protein sequence ID" value="KAL0330699.1"/>
    <property type="molecule type" value="Genomic_DNA"/>
</dbReference>
<reference evidence="2" key="2">
    <citation type="journal article" date="2024" name="Plant">
        <title>Genomic evolution and insights into agronomic trait innovations of Sesamum species.</title>
        <authorList>
            <person name="Miao H."/>
            <person name="Wang L."/>
            <person name="Qu L."/>
            <person name="Liu H."/>
            <person name="Sun Y."/>
            <person name="Le M."/>
            <person name="Wang Q."/>
            <person name="Wei S."/>
            <person name="Zheng Y."/>
            <person name="Lin W."/>
            <person name="Duan Y."/>
            <person name="Cao H."/>
            <person name="Xiong S."/>
            <person name="Wang X."/>
            <person name="Wei L."/>
            <person name="Li C."/>
            <person name="Ma Q."/>
            <person name="Ju M."/>
            <person name="Zhao R."/>
            <person name="Li G."/>
            <person name="Mu C."/>
            <person name="Tian Q."/>
            <person name="Mei H."/>
            <person name="Zhang T."/>
            <person name="Gao T."/>
            <person name="Zhang H."/>
        </authorList>
    </citation>
    <scope>NUCLEOTIDE SEQUENCE</scope>
    <source>
        <strain evidence="2">G01</strain>
    </source>
</reference>
<comment type="caution">
    <text evidence="2">The sequence shown here is derived from an EMBL/GenBank/DDBJ whole genome shotgun (WGS) entry which is preliminary data.</text>
</comment>
<feature type="signal peptide" evidence="1">
    <location>
        <begin position="1"/>
        <end position="18"/>
    </location>
</feature>
<evidence type="ECO:0000256" key="1">
    <source>
        <dbReference type="SAM" id="SignalP"/>
    </source>
</evidence>
<protein>
    <submittedName>
        <fullName evidence="2">Uncharacterized protein</fullName>
    </submittedName>
</protein>
<accession>A0AAW2MIW4</accession>
<name>A0AAW2MIW4_9LAMI</name>
<keyword evidence="1" id="KW-0732">Signal</keyword>